<organism evidence="1 2">
    <name type="scientific">Ancylobacter polymorphus</name>
    <dbReference type="NCBI Taxonomy" id="223390"/>
    <lineage>
        <taxon>Bacteria</taxon>
        <taxon>Pseudomonadati</taxon>
        <taxon>Pseudomonadota</taxon>
        <taxon>Alphaproteobacteria</taxon>
        <taxon>Hyphomicrobiales</taxon>
        <taxon>Xanthobacteraceae</taxon>
        <taxon>Ancylobacter</taxon>
    </lineage>
</organism>
<name>A0A9E6ZZD0_9HYPH</name>
<dbReference type="RefSeq" id="WP_244450680.1">
    <property type="nucleotide sequence ID" value="NZ_CP083239.1"/>
</dbReference>
<evidence type="ECO:0000313" key="1">
    <source>
        <dbReference type="EMBL" id="UOK72987.1"/>
    </source>
</evidence>
<proteinExistence type="predicted"/>
<dbReference type="AlphaFoldDB" id="A0A9E6ZZD0"/>
<sequence>MSPPTFPQIKGIANAGFQALCGETERREVPAQHAISTMLIAMAYMLGTYACTVSVATGRSVEEVIDDITEGARCAAADAKDLMRAGAHGAVQ</sequence>
<dbReference type="KEGG" id="apol:K9D25_09955"/>
<accession>A0A9E6ZZD0</accession>
<dbReference type="Proteomes" id="UP000831684">
    <property type="component" value="Chromosome"/>
</dbReference>
<evidence type="ECO:0000313" key="2">
    <source>
        <dbReference type="Proteomes" id="UP000831684"/>
    </source>
</evidence>
<dbReference type="EMBL" id="CP083239">
    <property type="protein sequence ID" value="UOK72987.1"/>
    <property type="molecule type" value="Genomic_DNA"/>
</dbReference>
<reference evidence="1" key="1">
    <citation type="submission" date="2021-09" db="EMBL/GenBank/DDBJ databases">
        <title>Network and meta-omics reveal the key degrader and cooperation patterns in an efficient 1,4-dioxane-degrading microbial community.</title>
        <authorList>
            <person name="Dai C."/>
        </authorList>
    </citation>
    <scope>NUCLEOTIDE SEQUENCE</scope>
    <source>
        <strain evidence="1">ZM13</strain>
    </source>
</reference>
<gene>
    <name evidence="1" type="ORF">K9D25_09955</name>
</gene>
<protein>
    <submittedName>
        <fullName evidence="1">Uncharacterized protein</fullName>
    </submittedName>
</protein>